<dbReference type="Proteomes" id="UP000887561">
    <property type="component" value="Unplaced"/>
</dbReference>
<dbReference type="GO" id="GO:0042734">
    <property type="term" value="C:presynaptic membrane"/>
    <property type="evidence" value="ECO:0007669"/>
    <property type="project" value="TreeGrafter"/>
</dbReference>
<evidence type="ECO:0000256" key="16">
    <source>
        <dbReference type="SAM" id="MobiDB-lite"/>
    </source>
</evidence>
<dbReference type="Pfam" id="PF00209">
    <property type="entry name" value="SNF"/>
    <property type="match status" value="2"/>
</dbReference>
<proteinExistence type="inferred from homology"/>
<dbReference type="GO" id="GO:0030424">
    <property type="term" value="C:axon"/>
    <property type="evidence" value="ECO:0007669"/>
    <property type="project" value="TreeGrafter"/>
</dbReference>
<keyword evidence="12" id="KW-0325">Glycoprotein</keyword>
<keyword evidence="7 15" id="KW-0769">Symport</keyword>
<feature type="disulfide bond" evidence="14">
    <location>
        <begin position="272"/>
        <end position="281"/>
    </location>
</feature>
<feature type="binding site" evidence="13">
    <location>
        <position position="167"/>
    </location>
    <ligand>
        <name>Na(+)</name>
        <dbReference type="ChEBI" id="CHEBI:29101"/>
        <label>1</label>
    </ligand>
</feature>
<feature type="transmembrane region" description="Helical" evidence="17">
    <location>
        <begin position="344"/>
        <end position="363"/>
    </location>
</feature>
<dbReference type="GO" id="GO:0015874">
    <property type="term" value="P:norepinephrine transport"/>
    <property type="evidence" value="ECO:0007669"/>
    <property type="project" value="TreeGrafter"/>
</dbReference>
<feature type="transmembrane region" description="Helical" evidence="17">
    <location>
        <begin position="506"/>
        <end position="532"/>
    </location>
</feature>
<dbReference type="AlphaFoldDB" id="A0A915N5R4"/>
<feature type="transmembrane region" description="Helical" evidence="17">
    <location>
        <begin position="478"/>
        <end position="500"/>
    </location>
</feature>
<feature type="binding site" evidence="13">
    <location>
        <position position="172"/>
    </location>
    <ligand>
        <name>Na(+)</name>
        <dbReference type="ChEBI" id="CHEBI:29101"/>
        <label>1</label>
    </ligand>
</feature>
<dbReference type="WBParaSite" id="scaffold7348_cov159.g11932">
    <property type="protein sequence ID" value="scaffold7348_cov159.g11932"/>
    <property type="gene ID" value="scaffold7348_cov159.g11932"/>
</dbReference>
<keyword evidence="8 17" id="KW-1133">Transmembrane helix</keyword>
<evidence type="ECO:0000256" key="13">
    <source>
        <dbReference type="PIRSR" id="PIRSR600175-1"/>
    </source>
</evidence>
<accession>A0A915N5R4</accession>
<dbReference type="GO" id="GO:0005330">
    <property type="term" value="F:dopamine:sodium symporter activity"/>
    <property type="evidence" value="ECO:0007669"/>
    <property type="project" value="TreeGrafter"/>
</dbReference>
<sequence>MLSSESPLECSDKQLEENSELKSEDFCENQKKKQIDKIPKEAIVTRYQEQDISTLIHFGHFYIKSSPRMNAAKQLRIEAPKSENVDYCFKSQTKSKRQQRMASSSSIIFDQKNQNRIQITHQNVMSIVDYSPGNSPTYSTTKFPETISPEKDKFRKIDFLLSVVGFAVDLANVWRFPYLCFKNGGGAFLIPYTMMVLLAGIPLFYMELALGQYHRKGAITTWGRICPLFKGIGYCVIMTAFYTDFFYNVIIAFALHYFFSSFTTEHLPWTKCSNDYNSPDCYEPNSWSDSSSNKCVPQKAINGNNQTKPISAAEEYFYKYFLGLHQIKESTPHISQNIDKFNSINWGIVFCLLIVYLICYFSLWKGIKMSGKVVWFTAIFPYVVLFCLLIRGITLPGASKGIEYYLRPNLEMLWNPSVWQDAATQVFFSLGPGFGVLMAYSSYNQFHNNVYFDAFGGSEAIITGLSDEFPIIKRNREIFVAILFSFYMLIGITMCTKGGMLVMEWLIVYSTTWGLLIAVFCETAVISFIYGIKRFCSDIQKMLGFKPGYYWR</sequence>
<dbReference type="GO" id="GO:0006865">
    <property type="term" value="P:amino acid transport"/>
    <property type="evidence" value="ECO:0007669"/>
    <property type="project" value="TreeGrafter"/>
</dbReference>
<feature type="binding site" evidence="13">
    <location>
        <position position="165"/>
    </location>
    <ligand>
        <name>Na(+)</name>
        <dbReference type="ChEBI" id="CHEBI:29101"/>
        <label>1</label>
    </ligand>
</feature>
<dbReference type="PRINTS" id="PR00176">
    <property type="entry name" value="NANEUSMPORT"/>
</dbReference>
<evidence type="ECO:0000256" key="12">
    <source>
        <dbReference type="ARBA" id="ARBA00023180"/>
    </source>
</evidence>
<feature type="transmembrane region" description="Helical" evidence="17">
    <location>
        <begin position="159"/>
        <end position="177"/>
    </location>
</feature>
<keyword evidence="11 14" id="KW-1015">Disulfide bond</keyword>
<keyword evidence="9 13" id="KW-0915">Sodium</keyword>
<feature type="region of interest" description="Disordered" evidence="16">
    <location>
        <begin position="1"/>
        <end position="23"/>
    </location>
</feature>
<comment type="subcellular location">
    <subcellularLocation>
        <location evidence="1">Cell membrane</location>
        <topology evidence="1">Multi-pass membrane protein</topology>
    </subcellularLocation>
</comment>
<dbReference type="InterPro" id="IPR037272">
    <property type="entry name" value="SNS_sf"/>
</dbReference>
<comment type="similarity">
    <text evidence="15">Belongs to the sodium:neurotransmitter symporter (SNF) (TC 2.A.22) family.</text>
</comment>
<dbReference type="GO" id="GO:0032809">
    <property type="term" value="C:neuronal cell body membrane"/>
    <property type="evidence" value="ECO:0007669"/>
    <property type="project" value="TreeGrafter"/>
</dbReference>
<name>A0A915N5R4_MELJA</name>
<evidence type="ECO:0000313" key="18">
    <source>
        <dbReference type="Proteomes" id="UP000887561"/>
    </source>
</evidence>
<evidence type="ECO:0000256" key="14">
    <source>
        <dbReference type="PIRSR" id="PIRSR600175-2"/>
    </source>
</evidence>
<keyword evidence="4 15" id="KW-0812">Transmembrane</keyword>
<evidence type="ECO:0000256" key="7">
    <source>
        <dbReference type="ARBA" id="ARBA00022847"/>
    </source>
</evidence>
<evidence type="ECO:0000256" key="5">
    <source>
        <dbReference type="ARBA" id="ARBA00022723"/>
    </source>
</evidence>
<evidence type="ECO:0000256" key="9">
    <source>
        <dbReference type="ARBA" id="ARBA00023053"/>
    </source>
</evidence>
<keyword evidence="10 17" id="KW-0472">Membrane</keyword>
<evidence type="ECO:0000256" key="10">
    <source>
        <dbReference type="ARBA" id="ARBA00023136"/>
    </source>
</evidence>
<evidence type="ECO:0000256" key="4">
    <source>
        <dbReference type="ARBA" id="ARBA00022692"/>
    </source>
</evidence>
<dbReference type="PANTHER" id="PTHR11616">
    <property type="entry name" value="SODIUM/CHLORIDE DEPENDENT TRANSPORTER"/>
    <property type="match status" value="1"/>
</dbReference>
<dbReference type="PANTHER" id="PTHR11616:SF320">
    <property type="entry name" value="SODIUM-DEPENDENT NORADRENALINE TRANSPORTER"/>
    <property type="match status" value="1"/>
</dbReference>
<evidence type="ECO:0000256" key="15">
    <source>
        <dbReference type="RuleBase" id="RU003732"/>
    </source>
</evidence>
<keyword evidence="2 15" id="KW-0813">Transport</keyword>
<evidence type="ECO:0000256" key="6">
    <source>
        <dbReference type="ARBA" id="ARBA00022775"/>
    </source>
</evidence>
<dbReference type="PROSITE" id="PS00610">
    <property type="entry name" value="NA_NEUROTRAN_SYMP_1"/>
    <property type="match status" value="1"/>
</dbReference>
<feature type="transmembrane region" description="Helical" evidence="17">
    <location>
        <begin position="418"/>
        <end position="440"/>
    </location>
</feature>
<evidence type="ECO:0000313" key="19">
    <source>
        <dbReference type="WBParaSite" id="scaffold7348_cov159.g11932"/>
    </source>
</evidence>
<keyword evidence="5 13" id="KW-0479">Metal-binding</keyword>
<evidence type="ECO:0000256" key="3">
    <source>
        <dbReference type="ARBA" id="ARBA00022475"/>
    </source>
</evidence>
<feature type="binding site" evidence="13">
    <location>
        <position position="429"/>
    </location>
    <ligand>
        <name>Na(+)</name>
        <dbReference type="ChEBI" id="CHEBI:29101"/>
        <label>1</label>
    </ligand>
</feature>
<dbReference type="PROSITE" id="PS50267">
    <property type="entry name" value="NA_NEUROTRAN_SYMP_3"/>
    <property type="match status" value="2"/>
</dbReference>
<dbReference type="GO" id="GO:0046872">
    <property type="term" value="F:metal ion binding"/>
    <property type="evidence" value="ECO:0007669"/>
    <property type="project" value="UniProtKB-KW"/>
</dbReference>
<feature type="transmembrane region" description="Helical" evidence="17">
    <location>
        <begin position="231"/>
        <end position="259"/>
    </location>
</feature>
<evidence type="ECO:0000256" key="1">
    <source>
        <dbReference type="ARBA" id="ARBA00004651"/>
    </source>
</evidence>
<protein>
    <recommendedName>
        <fullName evidence="15">Transporter</fullName>
    </recommendedName>
</protein>
<keyword evidence="3" id="KW-1003">Cell membrane</keyword>
<feature type="transmembrane region" description="Helical" evidence="17">
    <location>
        <begin position="375"/>
        <end position="398"/>
    </location>
</feature>
<feature type="compositionally biased region" description="Basic and acidic residues" evidence="16">
    <location>
        <begin position="10"/>
        <end position="23"/>
    </location>
</feature>
<keyword evidence="18" id="KW-1185">Reference proteome</keyword>
<reference evidence="19" key="1">
    <citation type="submission" date="2022-11" db="UniProtKB">
        <authorList>
            <consortium name="WormBaseParasite"/>
        </authorList>
    </citation>
    <scope>IDENTIFICATION</scope>
</reference>
<dbReference type="InterPro" id="IPR000175">
    <property type="entry name" value="Na/ntran_symport"/>
</dbReference>
<organism evidence="18 19">
    <name type="scientific">Meloidogyne javanica</name>
    <name type="common">Root-knot nematode worm</name>
    <dbReference type="NCBI Taxonomy" id="6303"/>
    <lineage>
        <taxon>Eukaryota</taxon>
        <taxon>Metazoa</taxon>
        <taxon>Ecdysozoa</taxon>
        <taxon>Nematoda</taxon>
        <taxon>Chromadorea</taxon>
        <taxon>Rhabditida</taxon>
        <taxon>Tylenchina</taxon>
        <taxon>Tylenchomorpha</taxon>
        <taxon>Tylenchoidea</taxon>
        <taxon>Meloidogynidae</taxon>
        <taxon>Meloidogyninae</taxon>
        <taxon>Meloidogyne</taxon>
        <taxon>Meloidogyne incognita group</taxon>
    </lineage>
</organism>
<evidence type="ECO:0000256" key="11">
    <source>
        <dbReference type="ARBA" id="ARBA00023157"/>
    </source>
</evidence>
<feature type="transmembrane region" description="Helical" evidence="17">
    <location>
        <begin position="189"/>
        <end position="210"/>
    </location>
</feature>
<dbReference type="GO" id="GO:0051583">
    <property type="term" value="P:dopamine uptake involved in synaptic transmission"/>
    <property type="evidence" value="ECO:0007669"/>
    <property type="project" value="TreeGrafter"/>
</dbReference>
<evidence type="ECO:0000256" key="17">
    <source>
        <dbReference type="SAM" id="Phobius"/>
    </source>
</evidence>
<feature type="binding site" evidence="13">
    <location>
        <position position="168"/>
    </location>
    <ligand>
        <name>Na(+)</name>
        <dbReference type="ChEBI" id="CHEBI:29101"/>
        <label>1</label>
    </ligand>
</feature>
<dbReference type="SUPFAM" id="SSF161070">
    <property type="entry name" value="SNF-like"/>
    <property type="match status" value="1"/>
</dbReference>
<keyword evidence="6" id="KW-0532">Neurotransmitter transport</keyword>
<evidence type="ECO:0000256" key="2">
    <source>
        <dbReference type="ARBA" id="ARBA00022448"/>
    </source>
</evidence>
<evidence type="ECO:0000256" key="8">
    <source>
        <dbReference type="ARBA" id="ARBA00022989"/>
    </source>
</evidence>